<dbReference type="RefSeq" id="WP_135776018.1">
    <property type="nucleotide sequence ID" value="NZ_RQEY01000024.1"/>
</dbReference>
<sequence>MTRLAIPFNGHTEVDLSNPSPGSIAKARSEAQAGKIFSAVLIILSDCVTVDGKPIEDIKKIPWRSAEALMKEIFTSASNLARYFEGTSVCRFCETQNIHKKKDAEDDRIDLTTIVTKYSDDLDRTIKIEVPKDPELRRKLVGEKYANESDEDYKLRLETLKVISRPDGKLKILTMTFRDHTLEDMIMISKKAKDNFEFNNKLYFEILIDADFAWDGKDEREFETVQDIKNKFRNTEQDLFALNSIYYYDSIYAELTAVGLQATRLICQGCRTDYEFDVPFPNFFASALRPKTSGSISGKGRG</sequence>
<protein>
    <submittedName>
        <fullName evidence="1">Uncharacterized protein</fullName>
    </submittedName>
</protein>
<dbReference type="AlphaFoldDB" id="A0A4R9GX33"/>
<evidence type="ECO:0000313" key="1">
    <source>
        <dbReference type="EMBL" id="TGK36281.1"/>
    </source>
</evidence>
<gene>
    <name evidence="1" type="ORF">EHO65_18445</name>
</gene>
<name>A0A4R9GX33_9LEPT</name>
<organism evidence="1 2">
    <name type="scientific">Leptospira andrefontaineae</name>
    <dbReference type="NCBI Taxonomy" id="2484976"/>
    <lineage>
        <taxon>Bacteria</taxon>
        <taxon>Pseudomonadati</taxon>
        <taxon>Spirochaetota</taxon>
        <taxon>Spirochaetia</taxon>
        <taxon>Leptospirales</taxon>
        <taxon>Leptospiraceae</taxon>
        <taxon>Leptospira</taxon>
    </lineage>
</organism>
<dbReference type="Proteomes" id="UP000298097">
    <property type="component" value="Unassembled WGS sequence"/>
</dbReference>
<proteinExistence type="predicted"/>
<dbReference type="EMBL" id="RQEY01000024">
    <property type="protein sequence ID" value="TGK36281.1"/>
    <property type="molecule type" value="Genomic_DNA"/>
</dbReference>
<evidence type="ECO:0000313" key="2">
    <source>
        <dbReference type="Proteomes" id="UP000298097"/>
    </source>
</evidence>
<dbReference type="OrthoDB" id="9979306at2"/>
<keyword evidence="2" id="KW-1185">Reference proteome</keyword>
<reference evidence="1" key="1">
    <citation type="journal article" date="2019" name="PLoS Negl. Trop. Dis.">
        <title>Revisiting the worldwide diversity of Leptospira species in the environment.</title>
        <authorList>
            <person name="Vincent A.T."/>
            <person name="Schiettekatte O."/>
            <person name="Bourhy P."/>
            <person name="Veyrier F.J."/>
            <person name="Picardeau M."/>
        </authorList>
    </citation>
    <scope>NUCLEOTIDE SEQUENCE [LARGE SCALE GENOMIC DNA]</scope>
    <source>
        <strain evidence="1">201800301</strain>
    </source>
</reference>
<accession>A0A4R9GX33</accession>
<comment type="caution">
    <text evidence="1">The sequence shown here is derived from an EMBL/GenBank/DDBJ whole genome shotgun (WGS) entry which is preliminary data.</text>
</comment>